<dbReference type="AlphaFoldDB" id="A0AAV5LUD6"/>
<name>A0AAV5LUD6_9ROSI</name>
<reference evidence="3 4" key="1">
    <citation type="journal article" date="2021" name="Commun. Biol.">
        <title>The genome of Shorea leprosula (Dipterocarpaceae) highlights the ecological relevance of drought in aseasonal tropical rainforests.</title>
        <authorList>
            <person name="Ng K.K.S."/>
            <person name="Kobayashi M.J."/>
            <person name="Fawcett J.A."/>
            <person name="Hatakeyama M."/>
            <person name="Paape T."/>
            <person name="Ng C.H."/>
            <person name="Ang C.C."/>
            <person name="Tnah L.H."/>
            <person name="Lee C.T."/>
            <person name="Nishiyama T."/>
            <person name="Sese J."/>
            <person name="O'Brien M.J."/>
            <person name="Copetti D."/>
            <person name="Mohd Noor M.I."/>
            <person name="Ong R.C."/>
            <person name="Putra M."/>
            <person name="Sireger I.Z."/>
            <person name="Indrioko S."/>
            <person name="Kosugi Y."/>
            <person name="Izuno A."/>
            <person name="Isagi Y."/>
            <person name="Lee S.L."/>
            <person name="Shimizu K.K."/>
        </authorList>
    </citation>
    <scope>NUCLEOTIDE SEQUENCE [LARGE SCALE GENOMIC DNA]</scope>
    <source>
        <strain evidence="3">214</strain>
    </source>
</reference>
<evidence type="ECO:0000313" key="4">
    <source>
        <dbReference type="Proteomes" id="UP001054252"/>
    </source>
</evidence>
<proteinExistence type="predicted"/>
<keyword evidence="4" id="KW-1185">Reference proteome</keyword>
<comment type="caution">
    <text evidence="3">The sequence shown here is derived from an EMBL/GenBank/DDBJ whole genome shotgun (WGS) entry which is preliminary data.</text>
</comment>
<sequence length="108" mass="12293">MGEEFDLGLVEWVWDLYGKGRLLFDVDERVRRDFDGKQAECLMIVGMWCSHPDSNLRPSIQLAIQVLKFEAVMPNLPAKMPIPMYHVHTPLVNSREPSVSYSSIEAGS</sequence>
<dbReference type="InterPro" id="IPR050528">
    <property type="entry name" value="L-type_Lectin-RKs"/>
</dbReference>
<dbReference type="EMBL" id="BPVZ01000143">
    <property type="protein sequence ID" value="GKV40709.1"/>
    <property type="molecule type" value="Genomic_DNA"/>
</dbReference>
<keyword evidence="1" id="KW-0547">Nucleotide-binding</keyword>
<keyword evidence="2" id="KW-0067">ATP-binding</keyword>
<gene>
    <name evidence="3" type="ORF">SLEP1_g48318</name>
</gene>
<dbReference type="Gene3D" id="1.10.510.10">
    <property type="entry name" value="Transferase(Phosphotransferase) domain 1"/>
    <property type="match status" value="1"/>
</dbReference>
<dbReference type="GO" id="GO:0005524">
    <property type="term" value="F:ATP binding"/>
    <property type="evidence" value="ECO:0007669"/>
    <property type="project" value="UniProtKB-KW"/>
</dbReference>
<evidence type="ECO:0000256" key="2">
    <source>
        <dbReference type="ARBA" id="ARBA00022840"/>
    </source>
</evidence>
<dbReference type="Proteomes" id="UP001054252">
    <property type="component" value="Unassembled WGS sequence"/>
</dbReference>
<protein>
    <submittedName>
        <fullName evidence="3">Uncharacterized protein</fullName>
    </submittedName>
</protein>
<organism evidence="3 4">
    <name type="scientific">Rubroshorea leprosula</name>
    <dbReference type="NCBI Taxonomy" id="152421"/>
    <lineage>
        <taxon>Eukaryota</taxon>
        <taxon>Viridiplantae</taxon>
        <taxon>Streptophyta</taxon>
        <taxon>Embryophyta</taxon>
        <taxon>Tracheophyta</taxon>
        <taxon>Spermatophyta</taxon>
        <taxon>Magnoliopsida</taxon>
        <taxon>eudicotyledons</taxon>
        <taxon>Gunneridae</taxon>
        <taxon>Pentapetalae</taxon>
        <taxon>rosids</taxon>
        <taxon>malvids</taxon>
        <taxon>Malvales</taxon>
        <taxon>Dipterocarpaceae</taxon>
        <taxon>Rubroshorea</taxon>
    </lineage>
</organism>
<evidence type="ECO:0000313" key="3">
    <source>
        <dbReference type="EMBL" id="GKV40709.1"/>
    </source>
</evidence>
<accession>A0AAV5LUD6</accession>
<evidence type="ECO:0000256" key="1">
    <source>
        <dbReference type="ARBA" id="ARBA00022741"/>
    </source>
</evidence>
<dbReference type="PANTHER" id="PTHR27007">
    <property type="match status" value="1"/>
</dbReference>